<comment type="caution">
    <text evidence="1">The sequence shown here is derived from an EMBL/GenBank/DDBJ whole genome shotgun (WGS) entry which is preliminary data.</text>
</comment>
<sequence length="582" mass="66298">MSPLEFVTSSLGPSADIGEAKDIPHENEWYRQDFGDYSISELPIYTKRPIRVICVGAGATGLQLAYKAERLLENVTLQIYEKNNDIGGTWLENRYPGCTCDIPSHSYQFTWAKNPCWSHYYSPSSEIWQYFKDVATKFDLERYVKFSHRVQSAKWDEEHGVWELAILKPDGTIIADRCEILVNGAGVLNNWKYPNIPGLSDFKGKLMHSSAWDDDYDLAGKTVAVIGGGSSAVQVIPSIQPIVGKLIPFLRSPVWITTGFGAKFAGPGGTNFAYSDDQIQTFKDDPEKYHEYCRKLEGELNKRFTLNHLRSNDQKQSRELIQNLMKEQLNHDERLVEHIIPGFALGCRRMTPGSGYLQSLVKDNVEVVTSGAVRFTENGVVDETGKEHAVDVIICSTGFDNSYSPPYECIGRNGQSLREKFGDFPKGYLSIMVDEFPNLFLFIGPNGPASHSSLLPVLEWHTRYLFQMIEKLQRENIKCFDPKPECIQEFSQHTHTLMKRLVWSSACRSWFKNGKVHGPVTAIWPGGRLHYFEALKTPRFEDFIITYRSKNRFQYLGNGYTQEEIKPDGNAVWYFDDAFCKV</sequence>
<protein>
    <submittedName>
        <fullName evidence="1">Uncharacterized protein</fullName>
    </submittedName>
</protein>
<evidence type="ECO:0000313" key="1">
    <source>
        <dbReference type="EMBL" id="KAJ3548795.1"/>
    </source>
</evidence>
<dbReference type="EMBL" id="JANRMS010000038">
    <property type="protein sequence ID" value="KAJ3548795.1"/>
    <property type="molecule type" value="Genomic_DNA"/>
</dbReference>
<reference evidence="1" key="1">
    <citation type="submission" date="2022-08" db="EMBL/GenBank/DDBJ databases">
        <title>Genome Sequence of Fusarium decemcellulare.</title>
        <authorList>
            <person name="Buettner E."/>
        </authorList>
    </citation>
    <scope>NUCLEOTIDE SEQUENCE</scope>
    <source>
        <strain evidence="1">Babe19</strain>
    </source>
</reference>
<organism evidence="1 2">
    <name type="scientific">Fusarium decemcellulare</name>
    <dbReference type="NCBI Taxonomy" id="57161"/>
    <lineage>
        <taxon>Eukaryota</taxon>
        <taxon>Fungi</taxon>
        <taxon>Dikarya</taxon>
        <taxon>Ascomycota</taxon>
        <taxon>Pezizomycotina</taxon>
        <taxon>Sordariomycetes</taxon>
        <taxon>Hypocreomycetidae</taxon>
        <taxon>Hypocreales</taxon>
        <taxon>Nectriaceae</taxon>
        <taxon>Fusarium</taxon>
        <taxon>Fusarium decemcellulare species complex</taxon>
    </lineage>
</organism>
<keyword evidence="2" id="KW-1185">Reference proteome</keyword>
<accession>A0ACC1SYE2</accession>
<evidence type="ECO:0000313" key="2">
    <source>
        <dbReference type="Proteomes" id="UP001148629"/>
    </source>
</evidence>
<proteinExistence type="predicted"/>
<dbReference type="Proteomes" id="UP001148629">
    <property type="component" value="Unassembled WGS sequence"/>
</dbReference>
<gene>
    <name evidence="1" type="ORF">NM208_g824</name>
</gene>
<name>A0ACC1SYE2_9HYPO</name>